<dbReference type="EMBL" id="CP010519">
    <property type="protein sequence ID" value="AJE87225.1"/>
    <property type="molecule type" value="Genomic_DNA"/>
</dbReference>
<sequence>MKMGVRRDSPRSAVVMPADQERQARVPLRTAVLPGSVDPI</sequence>
<proteinExistence type="predicted"/>
<keyword evidence="2" id="KW-1185">Reference proteome</keyword>
<accession>A0A0B5F6K7</accession>
<evidence type="ECO:0000313" key="2">
    <source>
        <dbReference type="Proteomes" id="UP000031523"/>
    </source>
</evidence>
<reference evidence="1 2" key="1">
    <citation type="submission" date="2015-01" db="EMBL/GenBank/DDBJ databases">
        <title>Enhanced salinomycin production by adjusting the supply of polyketide extender units in Streptomyce albus DSM 41398.</title>
        <authorList>
            <person name="Lu C."/>
        </authorList>
    </citation>
    <scope>NUCLEOTIDE SEQUENCE [LARGE SCALE GENOMIC DNA]</scope>
    <source>
        <strain evidence="2">ATCC 21838 / DSM 41398 / FERM P-419 / JCM 4703 / NBRC 107858</strain>
    </source>
</reference>
<dbReference type="Proteomes" id="UP000031523">
    <property type="component" value="Chromosome"/>
</dbReference>
<organism evidence="1 2">
    <name type="scientific">Streptomyces albus (strain ATCC 21838 / DSM 41398 / FERM P-419 / JCM 4703 / NBRC 107858)</name>
    <dbReference type="NCBI Taxonomy" id="1081613"/>
    <lineage>
        <taxon>Bacteria</taxon>
        <taxon>Bacillati</taxon>
        <taxon>Actinomycetota</taxon>
        <taxon>Actinomycetes</taxon>
        <taxon>Kitasatosporales</taxon>
        <taxon>Streptomycetaceae</taxon>
        <taxon>Streptomyces</taxon>
    </lineage>
</organism>
<protein>
    <submittedName>
        <fullName evidence="1">Uncharacterized protein</fullName>
    </submittedName>
</protein>
<name>A0A0B5F6K7_STRA4</name>
<dbReference type="AlphaFoldDB" id="A0A0B5F6K7"/>
<evidence type="ECO:0000313" key="1">
    <source>
        <dbReference type="EMBL" id="AJE87225.1"/>
    </source>
</evidence>
<dbReference type="KEGG" id="sals:SLNWT_6849"/>
<gene>
    <name evidence="1" type="ORF">SLNWT_6849</name>
</gene>